<dbReference type="Proteomes" id="UP000295008">
    <property type="component" value="Unassembled WGS sequence"/>
</dbReference>
<accession>A0A4R1QRQ6</accession>
<evidence type="ECO:0000313" key="1">
    <source>
        <dbReference type="EMBL" id="TCL56498.1"/>
    </source>
</evidence>
<evidence type="ECO:0000313" key="2">
    <source>
        <dbReference type="Proteomes" id="UP000295008"/>
    </source>
</evidence>
<reference evidence="1 2" key="1">
    <citation type="submission" date="2019-03" db="EMBL/GenBank/DDBJ databases">
        <title>Genomic Encyclopedia of Type Strains, Phase IV (KMG-IV): sequencing the most valuable type-strain genomes for metagenomic binning, comparative biology and taxonomic classification.</title>
        <authorList>
            <person name="Goeker M."/>
        </authorList>
    </citation>
    <scope>NUCLEOTIDE SEQUENCE [LARGE SCALE GENOMIC DNA]</scope>
    <source>
        <strain evidence="1 2">LX-B</strain>
    </source>
</reference>
<name>A0A4R1QRQ6_HYDET</name>
<organism evidence="1 2">
    <name type="scientific">Hydrogenispora ethanolica</name>
    <dbReference type="NCBI Taxonomy" id="1082276"/>
    <lineage>
        <taxon>Bacteria</taxon>
        <taxon>Bacillati</taxon>
        <taxon>Bacillota</taxon>
        <taxon>Hydrogenispora</taxon>
    </lineage>
</organism>
<dbReference type="AlphaFoldDB" id="A0A4R1QRQ6"/>
<proteinExistence type="predicted"/>
<gene>
    <name evidence="1" type="ORF">EDC14_104922</name>
</gene>
<protein>
    <submittedName>
        <fullName evidence="1">Uncharacterized protein</fullName>
    </submittedName>
</protein>
<keyword evidence="2" id="KW-1185">Reference proteome</keyword>
<comment type="caution">
    <text evidence="1">The sequence shown here is derived from an EMBL/GenBank/DDBJ whole genome shotgun (WGS) entry which is preliminary data.</text>
</comment>
<dbReference type="EMBL" id="SLUN01000049">
    <property type="protein sequence ID" value="TCL56498.1"/>
    <property type="molecule type" value="Genomic_DNA"/>
</dbReference>
<sequence>MNNYQPTVFENRFFVELEEEDIQELNREEAAKFEQNPQFRAAAASVEERLGPGSWDEHWLTVDNSGRRVYARIYSGAGHAIALTADGKIVREMDYPVEEVETQD</sequence>
<dbReference type="RefSeq" id="WP_132017346.1">
    <property type="nucleotide sequence ID" value="NZ_SLUN01000049.1"/>
</dbReference>